<dbReference type="FunFam" id="1.10.418.10:FF:000042">
    <property type="entry name" value="Fimbrin, putative"/>
    <property type="match status" value="1"/>
</dbReference>
<dbReference type="GO" id="GO:0005509">
    <property type="term" value="F:calcium ion binding"/>
    <property type="evidence" value="ECO:0007669"/>
    <property type="project" value="InterPro"/>
</dbReference>
<evidence type="ECO:0000259" key="5">
    <source>
        <dbReference type="PROSITE" id="PS50021"/>
    </source>
</evidence>
<dbReference type="AlphaFoldDB" id="R7TY81"/>
<dbReference type="Pfam" id="PF13499">
    <property type="entry name" value="EF-hand_7"/>
    <property type="match status" value="1"/>
</dbReference>
<dbReference type="SMART" id="SM00033">
    <property type="entry name" value="CH"/>
    <property type="match status" value="4"/>
</dbReference>
<keyword evidence="1" id="KW-0479">Metal-binding</keyword>
<dbReference type="STRING" id="283909.R7TY81"/>
<dbReference type="FunFam" id="1.10.238.10:FF:000263">
    <property type="entry name" value="plastin-1 isoform X2"/>
    <property type="match status" value="1"/>
</dbReference>
<evidence type="ECO:0000256" key="3">
    <source>
        <dbReference type="ARBA" id="ARBA00022837"/>
    </source>
</evidence>
<dbReference type="GO" id="GO:0005737">
    <property type="term" value="C:cytoplasm"/>
    <property type="evidence" value="ECO:0007669"/>
    <property type="project" value="UniProtKB-ARBA"/>
</dbReference>
<dbReference type="GO" id="GO:0051017">
    <property type="term" value="P:actin filament bundle assembly"/>
    <property type="evidence" value="ECO:0007669"/>
    <property type="project" value="InterPro"/>
</dbReference>
<dbReference type="CDD" id="cd21292">
    <property type="entry name" value="CH_PLS_rpt1"/>
    <property type="match status" value="1"/>
</dbReference>
<dbReference type="Proteomes" id="UP000014760">
    <property type="component" value="Unassembled WGS sequence"/>
</dbReference>
<feature type="domain" description="Calponin-homology (CH)" evidence="5">
    <location>
        <begin position="388"/>
        <end position="496"/>
    </location>
</feature>
<dbReference type="FunFam" id="1.10.418.10:FF:000066">
    <property type="entry name" value="plastin-1 isoform X2"/>
    <property type="match status" value="1"/>
</dbReference>
<dbReference type="HOGENOM" id="CLU_015284_2_0_1"/>
<dbReference type="InterPro" id="IPR039959">
    <property type="entry name" value="Fimbrin/Plastin"/>
</dbReference>
<dbReference type="FunFam" id="1.10.418.10:FF:000016">
    <property type="entry name" value="Probable fimbrin"/>
    <property type="match status" value="1"/>
</dbReference>
<evidence type="ECO:0000313" key="7">
    <source>
        <dbReference type="EMBL" id="ELT95920.1"/>
    </source>
</evidence>
<evidence type="ECO:0000313" key="9">
    <source>
        <dbReference type="Proteomes" id="UP000014760"/>
    </source>
</evidence>
<reference evidence="7 9" key="2">
    <citation type="journal article" date="2013" name="Nature">
        <title>Insights into bilaterian evolution from three spiralian genomes.</title>
        <authorList>
            <person name="Simakov O."/>
            <person name="Marletaz F."/>
            <person name="Cho S.J."/>
            <person name="Edsinger-Gonzales E."/>
            <person name="Havlak P."/>
            <person name="Hellsten U."/>
            <person name="Kuo D.H."/>
            <person name="Larsson T."/>
            <person name="Lv J."/>
            <person name="Arendt D."/>
            <person name="Savage R."/>
            <person name="Osoegawa K."/>
            <person name="de Jong P."/>
            <person name="Grimwood J."/>
            <person name="Chapman J.A."/>
            <person name="Shapiro H."/>
            <person name="Aerts A."/>
            <person name="Otillar R.P."/>
            <person name="Terry A.Y."/>
            <person name="Boore J.L."/>
            <person name="Grigoriev I.V."/>
            <person name="Lindberg D.R."/>
            <person name="Seaver E.C."/>
            <person name="Weisblat D.A."/>
            <person name="Putnam N.H."/>
            <person name="Rokhsar D.S."/>
        </authorList>
    </citation>
    <scope>NUCLEOTIDE SEQUENCE</scope>
    <source>
        <strain evidence="7 9">I ESC-2004</strain>
    </source>
</reference>
<dbReference type="PANTHER" id="PTHR19961">
    <property type="entry name" value="FIMBRIN/PLASTIN"/>
    <property type="match status" value="1"/>
</dbReference>
<accession>R7TY81</accession>
<dbReference type="CDD" id="cd00051">
    <property type="entry name" value="EFh"/>
    <property type="match status" value="1"/>
</dbReference>
<dbReference type="SMART" id="SM00054">
    <property type="entry name" value="EFh"/>
    <property type="match status" value="2"/>
</dbReference>
<evidence type="ECO:0000256" key="4">
    <source>
        <dbReference type="ARBA" id="ARBA00023203"/>
    </source>
</evidence>
<dbReference type="SUPFAM" id="SSF47576">
    <property type="entry name" value="Calponin-homology domain, CH-domain"/>
    <property type="match status" value="1"/>
</dbReference>
<dbReference type="CDD" id="cd21298">
    <property type="entry name" value="CH_PLS_rpt3"/>
    <property type="match status" value="1"/>
</dbReference>
<reference evidence="8" key="3">
    <citation type="submission" date="2015-06" db="UniProtKB">
        <authorList>
            <consortium name="EnsemblMetazoa"/>
        </authorList>
    </citation>
    <scope>IDENTIFICATION</scope>
</reference>
<dbReference type="Gene3D" id="1.10.238.10">
    <property type="entry name" value="EF-hand"/>
    <property type="match status" value="1"/>
</dbReference>
<dbReference type="SUPFAM" id="SSF47473">
    <property type="entry name" value="EF-hand"/>
    <property type="match status" value="1"/>
</dbReference>
<dbReference type="GO" id="GO:0051639">
    <property type="term" value="P:actin filament network formation"/>
    <property type="evidence" value="ECO:0007669"/>
    <property type="project" value="TreeGrafter"/>
</dbReference>
<dbReference type="CDD" id="cd21301">
    <property type="entry name" value="CH_PLS_rpt4"/>
    <property type="match status" value="1"/>
</dbReference>
<dbReference type="FunCoup" id="R7TY81">
    <property type="interactions" value="827"/>
</dbReference>
<keyword evidence="9" id="KW-1185">Reference proteome</keyword>
<dbReference type="InterPro" id="IPR001589">
    <property type="entry name" value="Actinin_actin-bd_CS"/>
</dbReference>
<dbReference type="PROSITE" id="PS00020">
    <property type="entry name" value="ACTININ_2"/>
    <property type="match status" value="2"/>
</dbReference>
<proteinExistence type="predicted"/>
<dbReference type="FunFam" id="1.10.418.10:FF:000010">
    <property type="entry name" value="Plastin-3 isoform 1"/>
    <property type="match status" value="1"/>
</dbReference>
<feature type="domain" description="Calponin-homology (CH)" evidence="5">
    <location>
        <begin position="122"/>
        <end position="238"/>
    </location>
</feature>
<dbReference type="InterPro" id="IPR011992">
    <property type="entry name" value="EF-hand-dom_pair"/>
</dbReference>
<organism evidence="7">
    <name type="scientific">Capitella teleta</name>
    <name type="common">Polychaete worm</name>
    <dbReference type="NCBI Taxonomy" id="283909"/>
    <lineage>
        <taxon>Eukaryota</taxon>
        <taxon>Metazoa</taxon>
        <taxon>Spiralia</taxon>
        <taxon>Lophotrochozoa</taxon>
        <taxon>Annelida</taxon>
        <taxon>Polychaeta</taxon>
        <taxon>Sedentaria</taxon>
        <taxon>Scolecida</taxon>
        <taxon>Capitellidae</taxon>
        <taxon>Capitella</taxon>
    </lineage>
</organism>
<dbReference type="PANTHER" id="PTHR19961:SF18">
    <property type="entry name" value="FI19014P1"/>
    <property type="match status" value="1"/>
</dbReference>
<dbReference type="Gene3D" id="1.10.418.10">
    <property type="entry name" value="Calponin-like domain"/>
    <property type="match status" value="4"/>
</dbReference>
<feature type="domain" description="Calponin-homology (CH)" evidence="5">
    <location>
        <begin position="266"/>
        <end position="371"/>
    </location>
</feature>
<dbReference type="PROSITE" id="PS00018">
    <property type="entry name" value="EF_HAND_1"/>
    <property type="match status" value="1"/>
</dbReference>
<dbReference type="Pfam" id="PF00307">
    <property type="entry name" value="CH"/>
    <property type="match status" value="4"/>
</dbReference>
<keyword evidence="3" id="KW-0106">Calcium</keyword>
<evidence type="ECO:0008006" key="10">
    <source>
        <dbReference type="Google" id="ProtNLM"/>
    </source>
</evidence>
<dbReference type="PROSITE" id="PS50021">
    <property type="entry name" value="CH"/>
    <property type="match status" value="4"/>
</dbReference>
<dbReference type="InterPro" id="IPR018247">
    <property type="entry name" value="EF_Hand_1_Ca_BS"/>
</dbReference>
<dbReference type="GO" id="GO:0032432">
    <property type="term" value="C:actin filament bundle"/>
    <property type="evidence" value="ECO:0007669"/>
    <property type="project" value="TreeGrafter"/>
</dbReference>
<evidence type="ECO:0000259" key="6">
    <source>
        <dbReference type="PROSITE" id="PS50222"/>
    </source>
</evidence>
<keyword evidence="2" id="KW-0677">Repeat</keyword>
<dbReference type="InterPro" id="IPR036872">
    <property type="entry name" value="CH_dom_sf"/>
</dbReference>
<name>R7TY81_CAPTE</name>
<dbReference type="InterPro" id="IPR002048">
    <property type="entry name" value="EF_hand_dom"/>
</dbReference>
<dbReference type="OMA" id="WQLMRKN"/>
<protein>
    <recommendedName>
        <fullName evidence="10">Plastin-2</fullName>
    </recommendedName>
</protein>
<dbReference type="EMBL" id="KB308962">
    <property type="protein sequence ID" value="ELT95920.1"/>
    <property type="molecule type" value="Genomic_DNA"/>
</dbReference>
<dbReference type="EMBL" id="AMQN01002337">
    <property type="status" value="NOT_ANNOTATED_CDS"/>
    <property type="molecule type" value="Genomic_DNA"/>
</dbReference>
<feature type="domain" description="Calponin-homology (CH)" evidence="5">
    <location>
        <begin position="511"/>
        <end position="619"/>
    </location>
</feature>
<reference evidence="9" key="1">
    <citation type="submission" date="2012-12" db="EMBL/GenBank/DDBJ databases">
        <authorList>
            <person name="Hellsten U."/>
            <person name="Grimwood J."/>
            <person name="Chapman J.A."/>
            <person name="Shapiro H."/>
            <person name="Aerts A."/>
            <person name="Otillar R.P."/>
            <person name="Terry A.Y."/>
            <person name="Boore J.L."/>
            <person name="Simakov O."/>
            <person name="Marletaz F."/>
            <person name="Cho S.-J."/>
            <person name="Edsinger-Gonzales E."/>
            <person name="Havlak P."/>
            <person name="Kuo D.-H."/>
            <person name="Larsson T."/>
            <person name="Lv J."/>
            <person name="Arendt D."/>
            <person name="Savage R."/>
            <person name="Osoegawa K."/>
            <person name="de Jong P."/>
            <person name="Lindberg D.R."/>
            <person name="Seaver E.C."/>
            <person name="Weisblat D.A."/>
            <person name="Putnam N.H."/>
            <person name="Grigoriev I.V."/>
            <person name="Rokhsar D.S."/>
        </authorList>
    </citation>
    <scope>NUCLEOTIDE SEQUENCE</scope>
    <source>
        <strain evidence="9">I ESC-2004</strain>
    </source>
</reference>
<evidence type="ECO:0000256" key="2">
    <source>
        <dbReference type="ARBA" id="ARBA00022737"/>
    </source>
</evidence>
<dbReference type="CDD" id="cd21295">
    <property type="entry name" value="CH_PLS_rpt2"/>
    <property type="match status" value="1"/>
</dbReference>
<dbReference type="GO" id="GO:0005884">
    <property type="term" value="C:actin filament"/>
    <property type="evidence" value="ECO:0007669"/>
    <property type="project" value="TreeGrafter"/>
</dbReference>
<sequence>MADIRQSLMLNSDQLNELSDVFKTIDLDGSGYINVSELGDALSICGYKLPGYELRDMVRNFDTKIKDDKLDLEEFKMLYAQLKSERDFGSKLKKQIARREGIDHLGGMSQTSAEGTTHSVRKEEQVAFSNWINRNLADDPDCQKYLPLSPESRDLYVKCNDGIVLCKMINKSQPGTIDERTLNRGKLSIYQIHENLTLALNSAASIGCNIVNIGPEDLQAGKPHLVLGLLWQIIRIGLLSDINLHEHPGLAALLNEGETLEEFMKLSPEQILIRWVNFHLERSGCHRRVSNFQGDIKDSIPYIYLIKQIAPSDAGVSTLAEHELDLSDRAEKMLGEADKIGCRSFVSSNDIVTGNYKLNLAFVANMFNMYPGLEQPEDFNMEEVHQETREEKMYRNWMNSMGVSPYAHHLYNDLTDGLIIFQLYDIIKPGIVEWKRVIQKFNRMRKLMEKIENCNYAVELGKQVKFSLVGIAGKDIYDGNETLTLALVWQLMKAYTLSLLSKLADSEGGHPIVESEIVNWVNNKLSSGGKTSRITGFNDPNIGDGKVVIDVVDCLKPGSVDYKLIKESNSEETRLENAKYAISLARKIGARVYALPEDIVEVKSKMVMTVFACLMIRDFQPSEKKI</sequence>
<dbReference type="OrthoDB" id="431378at2759"/>
<gene>
    <name evidence="7" type="ORF">CAPTEDRAFT_148728</name>
</gene>
<dbReference type="GO" id="GO:0051015">
    <property type="term" value="F:actin filament binding"/>
    <property type="evidence" value="ECO:0007669"/>
    <property type="project" value="InterPro"/>
</dbReference>
<feature type="domain" description="EF-hand" evidence="6">
    <location>
        <begin position="13"/>
        <end position="48"/>
    </location>
</feature>
<dbReference type="InterPro" id="IPR001715">
    <property type="entry name" value="CH_dom"/>
</dbReference>
<keyword evidence="4" id="KW-0009">Actin-binding</keyword>
<dbReference type="EnsemblMetazoa" id="CapteT148728">
    <property type="protein sequence ID" value="CapteP148728"/>
    <property type="gene ID" value="CapteG148728"/>
</dbReference>
<dbReference type="PROSITE" id="PS50222">
    <property type="entry name" value="EF_HAND_2"/>
    <property type="match status" value="1"/>
</dbReference>
<evidence type="ECO:0000256" key="1">
    <source>
        <dbReference type="ARBA" id="ARBA00022723"/>
    </source>
</evidence>
<evidence type="ECO:0000313" key="8">
    <source>
        <dbReference type="EnsemblMetazoa" id="CapteP148728"/>
    </source>
</evidence>